<dbReference type="InterPro" id="IPR004843">
    <property type="entry name" value="Calcineurin-like_PHP"/>
</dbReference>
<dbReference type="PANTHER" id="PTHR10161:SF14">
    <property type="entry name" value="TARTRATE-RESISTANT ACID PHOSPHATASE TYPE 5"/>
    <property type="match status" value="1"/>
</dbReference>
<organism evidence="4">
    <name type="scientific">viral metagenome</name>
    <dbReference type="NCBI Taxonomy" id="1070528"/>
    <lineage>
        <taxon>unclassified sequences</taxon>
        <taxon>metagenomes</taxon>
        <taxon>organismal metagenomes</taxon>
    </lineage>
</organism>
<reference evidence="4" key="1">
    <citation type="journal article" date="2020" name="Nature">
        <title>Giant virus diversity and host interactions through global metagenomics.</title>
        <authorList>
            <person name="Schulz F."/>
            <person name="Roux S."/>
            <person name="Paez-Espino D."/>
            <person name="Jungbluth S."/>
            <person name="Walsh D.A."/>
            <person name="Denef V.J."/>
            <person name="McMahon K.D."/>
            <person name="Konstantinidis K.T."/>
            <person name="Eloe-Fadrosh E.A."/>
            <person name="Kyrpides N.C."/>
            <person name="Woyke T."/>
        </authorList>
    </citation>
    <scope>NUCLEOTIDE SEQUENCE</scope>
    <source>
        <strain evidence="4">GVMAG-M-3300009161-34</strain>
    </source>
</reference>
<dbReference type="EMBL" id="MN738962">
    <property type="protein sequence ID" value="QHT33289.1"/>
    <property type="molecule type" value="Genomic_DNA"/>
</dbReference>
<name>A0A6C0EYA8_9ZZZZ</name>
<protein>
    <recommendedName>
        <fullName evidence="3">Calcineurin-like phosphoesterase domain-containing protein</fullName>
    </recommendedName>
</protein>
<accession>A0A6C0EYA8</accession>
<dbReference type="PANTHER" id="PTHR10161">
    <property type="entry name" value="TARTRATE-RESISTANT ACID PHOSPHATASE TYPE 5"/>
    <property type="match status" value="1"/>
</dbReference>
<dbReference type="GO" id="GO:0016787">
    <property type="term" value="F:hydrolase activity"/>
    <property type="evidence" value="ECO:0007669"/>
    <property type="project" value="UniProtKB-KW"/>
</dbReference>
<keyword evidence="2" id="KW-0378">Hydrolase</keyword>
<dbReference type="Gene3D" id="3.60.21.10">
    <property type="match status" value="1"/>
</dbReference>
<dbReference type="SUPFAM" id="SSF56300">
    <property type="entry name" value="Metallo-dependent phosphatases"/>
    <property type="match status" value="1"/>
</dbReference>
<proteinExistence type="predicted"/>
<dbReference type="InterPro" id="IPR051558">
    <property type="entry name" value="Metallophosphoesterase_PAP"/>
</dbReference>
<evidence type="ECO:0000256" key="2">
    <source>
        <dbReference type="ARBA" id="ARBA00022801"/>
    </source>
</evidence>
<dbReference type="AlphaFoldDB" id="A0A6C0EYA8"/>
<evidence type="ECO:0000259" key="3">
    <source>
        <dbReference type="Pfam" id="PF00149"/>
    </source>
</evidence>
<evidence type="ECO:0000313" key="4">
    <source>
        <dbReference type="EMBL" id="QHT33289.1"/>
    </source>
</evidence>
<keyword evidence="1" id="KW-0732">Signal</keyword>
<evidence type="ECO:0000256" key="1">
    <source>
        <dbReference type="ARBA" id="ARBA00022729"/>
    </source>
</evidence>
<sequence length="360" mass="40837">MYNPFSLLIPFLLYATALPINMVPDNIISTSTTYTPRDINILSVGDWGSAALGGYHLRNAQSTAYAMKIYASEYNPRLVLNTGDNFYYCGIQNTSDSQVNSDYVELFGNIGLPWYNALGNHDYGFNPDAQLELNQTIPQWIMDARYYHRRVIFNSSDNDGTNIALNIIALDTNPCVNDYRGDDRAKWDPCSIQYPLCSPVAGECMFHENIINQSCKIQLDWFNTTLSNIPPTEWVFVIGHHKADEIDAEDFQSLLGSNRVNLYLNGHNHNLEHYSIDREAKYITTGAGGMVIIGSDGHSNVKLHDESTEFKHRKHDFKSVWSKVITGFSSHTFINKGTKVITKFWDVSQNVLYNFTISHM</sequence>
<dbReference type="Pfam" id="PF00149">
    <property type="entry name" value="Metallophos"/>
    <property type="match status" value="1"/>
</dbReference>
<feature type="domain" description="Calcineurin-like phosphoesterase" evidence="3">
    <location>
        <begin position="40"/>
        <end position="270"/>
    </location>
</feature>
<dbReference type="InterPro" id="IPR029052">
    <property type="entry name" value="Metallo-depent_PP-like"/>
</dbReference>